<reference evidence="1" key="1">
    <citation type="submission" date="2020-03" db="EMBL/GenBank/DDBJ databases">
        <title>Castanea mollissima Vanexum genome sequencing.</title>
        <authorList>
            <person name="Staton M."/>
        </authorList>
    </citation>
    <scope>NUCLEOTIDE SEQUENCE</scope>
    <source>
        <tissue evidence="1">Leaf</tissue>
    </source>
</reference>
<name>A0A8J4RHP4_9ROSI</name>
<gene>
    <name evidence="1" type="ORF">CMV_011313</name>
</gene>
<dbReference type="Proteomes" id="UP000737018">
    <property type="component" value="Unassembled WGS sequence"/>
</dbReference>
<organism evidence="1 2">
    <name type="scientific">Castanea mollissima</name>
    <name type="common">Chinese chestnut</name>
    <dbReference type="NCBI Taxonomy" id="60419"/>
    <lineage>
        <taxon>Eukaryota</taxon>
        <taxon>Viridiplantae</taxon>
        <taxon>Streptophyta</taxon>
        <taxon>Embryophyta</taxon>
        <taxon>Tracheophyta</taxon>
        <taxon>Spermatophyta</taxon>
        <taxon>Magnoliopsida</taxon>
        <taxon>eudicotyledons</taxon>
        <taxon>Gunneridae</taxon>
        <taxon>Pentapetalae</taxon>
        <taxon>rosids</taxon>
        <taxon>fabids</taxon>
        <taxon>Fagales</taxon>
        <taxon>Fagaceae</taxon>
        <taxon>Castanea</taxon>
    </lineage>
</organism>
<accession>A0A8J4RHP4</accession>
<dbReference type="AlphaFoldDB" id="A0A8J4RHP4"/>
<proteinExistence type="predicted"/>
<evidence type="ECO:0000313" key="1">
    <source>
        <dbReference type="EMBL" id="KAF3964396.1"/>
    </source>
</evidence>
<evidence type="ECO:0000313" key="2">
    <source>
        <dbReference type="Proteomes" id="UP000737018"/>
    </source>
</evidence>
<comment type="caution">
    <text evidence="1">The sequence shown here is derived from an EMBL/GenBank/DDBJ whole genome shotgun (WGS) entry which is preliminary data.</text>
</comment>
<protein>
    <submittedName>
        <fullName evidence="1">Uncharacterized protein</fullName>
    </submittedName>
</protein>
<sequence length="166" mass="18738">MSSSLRWSSPSPNRLSQPRNLLSELSLCLRPPWRSLSSSSPPPPSAVVSHLSLKFSLKAKPYKLSLALDRSHPLFDLNEAQPPSSVVKPSRRHHDYGGSQPLILSLSIYYLGRRVESWMLKASRICQEPWPWRRVRSHAAARERVINTSMTEGKVLGFLCSCVLCF</sequence>
<keyword evidence="2" id="KW-1185">Reference proteome</keyword>
<dbReference type="EMBL" id="JRKL02001371">
    <property type="protein sequence ID" value="KAF3964396.1"/>
    <property type="molecule type" value="Genomic_DNA"/>
</dbReference>